<sequence length="797" mass="88588">MDDKTVVKLELNKILRAAAAYAALPETRAALERTLPETQMREALYFLDLTSEADLLLYRYGVGKIEAYPEIADEPERAAKGSTLTCGELLSAAALLRSARVAYKGIKGVADDKIVHMREIADRLYFDEALERDIGDKILSEEEISDYASEELYNIRSSIRRLNERIRNKLSEYLSGENAKYLQEGIVTMRDNRYVLPVRAEYKSRVRGFVHDRSASGSTFFIEPEYILEMNNELRELAAAEKEEIERILAGLSRRVGNMAAQLREDMHRLCELDAAYAKAEYSYKNKCVRPRLNDRGVISIEKGRHPLLDAKTAVPVSVSLGGEYRLLLVSGPNTGGKTVTLKMCGLFCLMACCGLFIPAAEGSEVAVFDKVFCDIGDAQSIEENLSTFSSHIKNVIGITEGADEKSLVLIDELGGGTDPDEGQAIAKAVLSFLLKRGCRGIVTTHYTALKEFAYAEEGIENASMEFDMSTLRPLYKISLGVPGSSNAIAISRRLGLSEEILRDAVSNLSEGAQRFENIIRTAEQSRVEAEEAKKQSERLRAEWETKLAEVNAEREKLRKEREKLYLTAKVESRRIVNERTEEAEELLKEIEEIAAKSELTEADLIRARTLKNKIADKAYGIEFEKDDEPRRRVPADINALRAGERVFVGAMESEGEIVSVNPRKKEAEVLVGNLRLNIKAADLYKLVGGKSGRSKAAKPGKERVQVVRNISSNTGAVQTEINLLGLTVSEAVEEVDAFIDRAVLSGLEEVKIVHGVGTGKLREGIREHLRRHKNVAEFRSGKYGEGEAGVTIVKLK</sequence>
<dbReference type="SMART" id="SM00534">
    <property type="entry name" value="MUTSac"/>
    <property type="match status" value="1"/>
</dbReference>
<evidence type="ECO:0000256" key="9">
    <source>
        <dbReference type="SAM" id="Coils"/>
    </source>
</evidence>
<evidence type="ECO:0000256" key="3">
    <source>
        <dbReference type="ARBA" id="ARBA00022741"/>
    </source>
</evidence>
<dbReference type="EMBL" id="DXCL01000026">
    <property type="protein sequence ID" value="HIZ03459.1"/>
    <property type="molecule type" value="Genomic_DNA"/>
</dbReference>
<accession>A0A9D2CZ23</accession>
<evidence type="ECO:0000256" key="4">
    <source>
        <dbReference type="ARBA" id="ARBA00022801"/>
    </source>
</evidence>
<dbReference type="Proteomes" id="UP000824132">
    <property type="component" value="Unassembled WGS sequence"/>
</dbReference>
<dbReference type="NCBIfam" id="TIGR01069">
    <property type="entry name" value="mutS2"/>
    <property type="match status" value="1"/>
</dbReference>
<feature type="domain" description="Smr" evidence="10">
    <location>
        <begin position="722"/>
        <end position="797"/>
    </location>
</feature>
<dbReference type="HAMAP" id="MF_00092">
    <property type="entry name" value="MutS2"/>
    <property type="match status" value="1"/>
</dbReference>
<dbReference type="GO" id="GO:0072344">
    <property type="term" value="P:rescue of stalled ribosome"/>
    <property type="evidence" value="ECO:0007669"/>
    <property type="project" value="UniProtKB-UniRule"/>
</dbReference>
<keyword evidence="3 8" id="KW-0547">Nucleotide-binding</keyword>
<evidence type="ECO:0000256" key="6">
    <source>
        <dbReference type="ARBA" id="ARBA00022884"/>
    </source>
</evidence>
<dbReference type="Pfam" id="PF20297">
    <property type="entry name" value="MSSS"/>
    <property type="match status" value="1"/>
</dbReference>
<name>A0A9D2CZ23_9FIRM</name>
<dbReference type="EC" id="3.6.4.-" evidence="8"/>
<comment type="function">
    <text evidence="8">Acts as a ribosome collision sensor, splitting the ribosome into its 2 subunits. Detects stalled/collided 70S ribosomes which it binds and splits by an ATP-hydrolysis driven conformational change. Acts upstream of the ribosome quality control system (RQC), a ribosome-associated complex that mediates the extraction of incompletely synthesized nascent chains from stalled ribosomes and their subsequent degradation. Probably generates substrates for RQC.</text>
</comment>
<evidence type="ECO:0000256" key="5">
    <source>
        <dbReference type="ARBA" id="ARBA00022840"/>
    </source>
</evidence>
<feature type="coiled-coil region" evidence="9">
    <location>
        <begin position="513"/>
        <end position="604"/>
    </location>
</feature>
<evidence type="ECO:0000256" key="2">
    <source>
        <dbReference type="ARBA" id="ARBA00022730"/>
    </source>
</evidence>
<dbReference type="InterPro" id="IPR045076">
    <property type="entry name" value="MutS"/>
</dbReference>
<dbReference type="Pfam" id="PF01713">
    <property type="entry name" value="Smr"/>
    <property type="match status" value="1"/>
</dbReference>
<dbReference type="InterPro" id="IPR000432">
    <property type="entry name" value="DNA_mismatch_repair_MutS_C"/>
</dbReference>
<dbReference type="PANTHER" id="PTHR48466:SF2">
    <property type="entry name" value="OS10G0509000 PROTEIN"/>
    <property type="match status" value="1"/>
</dbReference>
<dbReference type="AlphaFoldDB" id="A0A9D2CZ23"/>
<dbReference type="PIRSF" id="PIRSF005814">
    <property type="entry name" value="MutS_YshD"/>
    <property type="match status" value="1"/>
</dbReference>
<comment type="similarity">
    <text evidence="8">Belongs to the DNA mismatch repair MutS family. MutS2 subfamily.</text>
</comment>
<dbReference type="InterPro" id="IPR046893">
    <property type="entry name" value="MSSS"/>
</dbReference>
<evidence type="ECO:0000256" key="1">
    <source>
        <dbReference type="ARBA" id="ARBA00022722"/>
    </source>
</evidence>
<dbReference type="InterPro" id="IPR027417">
    <property type="entry name" value="P-loop_NTPase"/>
</dbReference>
<dbReference type="GO" id="GO:0045910">
    <property type="term" value="P:negative regulation of DNA recombination"/>
    <property type="evidence" value="ECO:0007669"/>
    <property type="project" value="InterPro"/>
</dbReference>
<dbReference type="GO" id="GO:0006298">
    <property type="term" value="P:mismatch repair"/>
    <property type="evidence" value="ECO:0007669"/>
    <property type="project" value="InterPro"/>
</dbReference>
<dbReference type="SMART" id="SM00533">
    <property type="entry name" value="MUTSd"/>
    <property type="match status" value="1"/>
</dbReference>
<comment type="caution">
    <text evidence="11">The sequence shown here is derived from an EMBL/GenBank/DDBJ whole genome shotgun (WGS) entry which is preliminary data.</text>
</comment>
<dbReference type="InterPro" id="IPR036187">
    <property type="entry name" value="DNA_mismatch_repair_MutS_sf"/>
</dbReference>
<keyword evidence="7 8" id="KW-0238">DNA-binding</keyword>
<dbReference type="GO" id="GO:0005524">
    <property type="term" value="F:ATP binding"/>
    <property type="evidence" value="ECO:0007669"/>
    <property type="project" value="UniProtKB-UniRule"/>
</dbReference>
<dbReference type="GO" id="GO:0030983">
    <property type="term" value="F:mismatched DNA binding"/>
    <property type="evidence" value="ECO:0007669"/>
    <property type="project" value="InterPro"/>
</dbReference>
<keyword evidence="8 11" id="KW-0255">Endonuclease</keyword>
<evidence type="ECO:0000313" key="11">
    <source>
        <dbReference type="EMBL" id="HIZ03459.1"/>
    </source>
</evidence>
<evidence type="ECO:0000256" key="8">
    <source>
        <dbReference type="HAMAP-Rule" id="MF_00092"/>
    </source>
</evidence>
<dbReference type="SUPFAM" id="SSF160443">
    <property type="entry name" value="SMR domain-like"/>
    <property type="match status" value="1"/>
</dbReference>
<proteinExistence type="inferred from homology"/>
<reference evidence="11" key="2">
    <citation type="submission" date="2021-04" db="EMBL/GenBank/DDBJ databases">
        <authorList>
            <person name="Gilroy R."/>
        </authorList>
    </citation>
    <scope>NUCLEOTIDE SEQUENCE</scope>
    <source>
        <strain evidence="11">CHK187-5294</strain>
    </source>
</reference>
<dbReference type="GO" id="GO:0016887">
    <property type="term" value="F:ATP hydrolysis activity"/>
    <property type="evidence" value="ECO:0007669"/>
    <property type="project" value="InterPro"/>
</dbReference>
<dbReference type="GO" id="GO:0043023">
    <property type="term" value="F:ribosomal large subunit binding"/>
    <property type="evidence" value="ECO:0007669"/>
    <property type="project" value="UniProtKB-UniRule"/>
</dbReference>
<dbReference type="EC" id="3.1.-.-" evidence="8"/>
<evidence type="ECO:0000259" key="10">
    <source>
        <dbReference type="PROSITE" id="PS50828"/>
    </source>
</evidence>
<dbReference type="FunFam" id="3.40.50.300:FF:000830">
    <property type="entry name" value="Endonuclease MutS2"/>
    <property type="match status" value="1"/>
</dbReference>
<dbReference type="SUPFAM" id="SSF48334">
    <property type="entry name" value="DNA repair protein MutS, domain III"/>
    <property type="match status" value="1"/>
</dbReference>
<dbReference type="Gene3D" id="3.30.1370.110">
    <property type="match status" value="1"/>
</dbReference>
<dbReference type="InterPro" id="IPR002625">
    <property type="entry name" value="Smr_dom"/>
</dbReference>
<dbReference type="InterPro" id="IPR005747">
    <property type="entry name" value="MutS2"/>
</dbReference>
<dbReference type="PANTHER" id="PTHR48466">
    <property type="entry name" value="OS10G0509000 PROTEIN-RELATED"/>
    <property type="match status" value="1"/>
</dbReference>
<keyword evidence="1 8" id="KW-0540">Nuclease</keyword>
<dbReference type="PROSITE" id="PS50828">
    <property type="entry name" value="SMR"/>
    <property type="match status" value="1"/>
</dbReference>
<keyword evidence="5 8" id="KW-0067">ATP-binding</keyword>
<comment type="subunit">
    <text evidence="8">Homodimer. Binds to stalled ribosomes, contacting rRNA.</text>
</comment>
<dbReference type="GO" id="GO:0140664">
    <property type="term" value="F:ATP-dependent DNA damage sensor activity"/>
    <property type="evidence" value="ECO:0007669"/>
    <property type="project" value="InterPro"/>
</dbReference>
<keyword evidence="6 8" id="KW-0694">RNA-binding</keyword>
<dbReference type="GO" id="GO:0019843">
    <property type="term" value="F:rRNA binding"/>
    <property type="evidence" value="ECO:0007669"/>
    <property type="project" value="UniProtKB-UniRule"/>
</dbReference>
<organism evidence="11 12">
    <name type="scientific">Candidatus Borkfalkia avistercoris</name>
    <dbReference type="NCBI Taxonomy" id="2838504"/>
    <lineage>
        <taxon>Bacteria</taxon>
        <taxon>Bacillati</taxon>
        <taxon>Bacillota</taxon>
        <taxon>Clostridia</taxon>
        <taxon>Christensenellales</taxon>
        <taxon>Christensenellaceae</taxon>
        <taxon>Candidatus Borkfalkia</taxon>
    </lineage>
</organism>
<feature type="binding site" evidence="8">
    <location>
        <begin position="332"/>
        <end position="339"/>
    </location>
    <ligand>
        <name>ATP</name>
        <dbReference type="ChEBI" id="CHEBI:30616"/>
    </ligand>
</feature>
<comment type="function">
    <text evidence="8">Endonuclease that is involved in the suppression of homologous recombination and thus may have a key role in the control of bacterial genetic diversity.</text>
</comment>
<dbReference type="Pfam" id="PF00488">
    <property type="entry name" value="MutS_V"/>
    <property type="match status" value="1"/>
</dbReference>
<dbReference type="SUPFAM" id="SSF52540">
    <property type="entry name" value="P-loop containing nucleoside triphosphate hydrolases"/>
    <property type="match status" value="1"/>
</dbReference>
<keyword evidence="2 8" id="KW-0699">rRNA-binding</keyword>
<keyword evidence="4 8" id="KW-0378">Hydrolase</keyword>
<evidence type="ECO:0000256" key="7">
    <source>
        <dbReference type="ARBA" id="ARBA00023125"/>
    </source>
</evidence>
<dbReference type="InterPro" id="IPR007696">
    <property type="entry name" value="DNA_mismatch_repair_MutS_core"/>
</dbReference>
<evidence type="ECO:0000313" key="12">
    <source>
        <dbReference type="Proteomes" id="UP000824132"/>
    </source>
</evidence>
<dbReference type="SMART" id="SM00463">
    <property type="entry name" value="SMR"/>
    <property type="match status" value="1"/>
</dbReference>
<dbReference type="InterPro" id="IPR036063">
    <property type="entry name" value="Smr_dom_sf"/>
</dbReference>
<reference evidence="11" key="1">
    <citation type="journal article" date="2021" name="PeerJ">
        <title>Extensive microbial diversity within the chicken gut microbiome revealed by metagenomics and culture.</title>
        <authorList>
            <person name="Gilroy R."/>
            <person name="Ravi A."/>
            <person name="Getino M."/>
            <person name="Pursley I."/>
            <person name="Horton D.L."/>
            <person name="Alikhan N.F."/>
            <person name="Baker D."/>
            <person name="Gharbi K."/>
            <person name="Hall N."/>
            <person name="Watson M."/>
            <person name="Adriaenssens E.M."/>
            <person name="Foster-Nyarko E."/>
            <person name="Jarju S."/>
            <person name="Secka A."/>
            <person name="Antonio M."/>
            <person name="Oren A."/>
            <person name="Chaudhuri R.R."/>
            <person name="La Ragione R."/>
            <person name="Hildebrand F."/>
            <person name="Pallen M.J."/>
        </authorList>
    </citation>
    <scope>NUCLEOTIDE SEQUENCE</scope>
    <source>
        <strain evidence="11">CHK187-5294</strain>
    </source>
</reference>
<gene>
    <name evidence="8" type="primary">mutS2</name>
    <name evidence="8" type="synonym">rqcU</name>
    <name evidence="11" type="ORF">H9727_04150</name>
</gene>
<protein>
    <recommendedName>
        <fullName evidence="8">Endonuclease MutS2</fullName>
        <ecNumber evidence="8">3.1.-.-</ecNumber>
    </recommendedName>
    <alternativeName>
        <fullName evidence="8">Ribosome-associated protein quality control-upstream factor</fullName>
        <shortName evidence="8">RQC-upstream factor</shortName>
        <shortName evidence="8">RqcU</shortName>
        <ecNumber evidence="8">3.6.4.-</ecNumber>
    </alternativeName>
</protein>
<keyword evidence="9" id="KW-0175">Coiled coil</keyword>
<dbReference type="Gene3D" id="3.40.50.300">
    <property type="entry name" value="P-loop containing nucleotide triphosphate hydrolases"/>
    <property type="match status" value="1"/>
</dbReference>
<feature type="coiled-coil region" evidence="9">
    <location>
        <begin position="227"/>
        <end position="255"/>
    </location>
</feature>
<dbReference type="GO" id="GO:0004519">
    <property type="term" value="F:endonuclease activity"/>
    <property type="evidence" value="ECO:0007669"/>
    <property type="project" value="UniProtKB-UniRule"/>
</dbReference>